<dbReference type="InterPro" id="IPR011322">
    <property type="entry name" value="N-reg_PII-like_a/b"/>
</dbReference>
<dbReference type="GO" id="GO:0005507">
    <property type="term" value="F:copper ion binding"/>
    <property type="evidence" value="ECO:0007669"/>
    <property type="project" value="TreeGrafter"/>
</dbReference>
<comment type="caution">
    <text evidence="3">The sequence shown here is derived from an EMBL/GenBank/DDBJ whole genome shotgun (WGS) entry which is preliminary data.</text>
</comment>
<dbReference type="RefSeq" id="WP_174410196.1">
    <property type="nucleotide sequence ID" value="NZ_BLVP01000008.1"/>
</dbReference>
<dbReference type="Pfam" id="PF03091">
    <property type="entry name" value="CutA1"/>
    <property type="match status" value="1"/>
</dbReference>
<protein>
    <recommendedName>
        <fullName evidence="5">Divalent-cation tolerance protein CutA</fullName>
    </recommendedName>
</protein>
<sequence length="136" mass="14218">MALLVYMTAASPEEARTIGDALVAGRFAACVNILGPVQSLFRWKGAVQSETETAFIAKTTQERLDGLTAEVRRLHSYEVPCIIALPILGGDAAFLDWIVSETNDASPRPSGEASGVTSNVSSGAPSAPLTVPGKDT</sequence>
<dbReference type="SUPFAM" id="SSF54913">
    <property type="entry name" value="GlnB-like"/>
    <property type="match status" value="1"/>
</dbReference>
<keyword evidence="4" id="KW-1185">Reference proteome</keyword>
<feature type="region of interest" description="Disordered" evidence="2">
    <location>
        <begin position="104"/>
        <end position="136"/>
    </location>
</feature>
<dbReference type="AlphaFoldDB" id="A0A7J0BV84"/>
<dbReference type="GO" id="GO:0010038">
    <property type="term" value="P:response to metal ion"/>
    <property type="evidence" value="ECO:0007669"/>
    <property type="project" value="InterPro"/>
</dbReference>
<dbReference type="PANTHER" id="PTHR23419:SF8">
    <property type="entry name" value="FI09726P"/>
    <property type="match status" value="1"/>
</dbReference>
<evidence type="ECO:0008006" key="5">
    <source>
        <dbReference type="Google" id="ProtNLM"/>
    </source>
</evidence>
<reference evidence="3 4" key="1">
    <citation type="submission" date="2020-05" db="EMBL/GenBank/DDBJ databases">
        <title>Draft genome sequence of Desulfovibrio psychrotolerans JS1T.</title>
        <authorList>
            <person name="Ueno A."/>
            <person name="Tamazawa S."/>
            <person name="Tamamura S."/>
            <person name="Murakami T."/>
            <person name="Kiyama T."/>
            <person name="Inomata H."/>
            <person name="Amano Y."/>
            <person name="Miyakawa K."/>
            <person name="Tamaki H."/>
            <person name="Naganuma T."/>
            <person name="Kaneko K."/>
        </authorList>
    </citation>
    <scope>NUCLEOTIDE SEQUENCE [LARGE SCALE GENOMIC DNA]</scope>
    <source>
        <strain evidence="3 4">JS1</strain>
    </source>
</reference>
<feature type="compositionally biased region" description="Polar residues" evidence="2">
    <location>
        <begin position="115"/>
        <end position="124"/>
    </location>
</feature>
<proteinExistence type="inferred from homology"/>
<dbReference type="PANTHER" id="PTHR23419">
    <property type="entry name" value="DIVALENT CATION TOLERANCE CUTA-RELATED"/>
    <property type="match status" value="1"/>
</dbReference>
<dbReference type="EMBL" id="BLVP01000008">
    <property type="protein sequence ID" value="GFM37619.1"/>
    <property type="molecule type" value="Genomic_DNA"/>
</dbReference>
<dbReference type="Gene3D" id="3.30.70.120">
    <property type="match status" value="1"/>
</dbReference>
<dbReference type="InterPro" id="IPR004323">
    <property type="entry name" value="Ion_tolerance_CutA"/>
</dbReference>
<name>A0A7J0BV84_9BACT</name>
<dbReference type="Proteomes" id="UP000503820">
    <property type="component" value="Unassembled WGS sequence"/>
</dbReference>
<evidence type="ECO:0000313" key="4">
    <source>
        <dbReference type="Proteomes" id="UP000503820"/>
    </source>
</evidence>
<evidence type="ECO:0000256" key="2">
    <source>
        <dbReference type="SAM" id="MobiDB-lite"/>
    </source>
</evidence>
<accession>A0A7J0BV84</accession>
<evidence type="ECO:0000313" key="3">
    <source>
        <dbReference type="EMBL" id="GFM37619.1"/>
    </source>
</evidence>
<dbReference type="InterPro" id="IPR015867">
    <property type="entry name" value="N-reg_PII/ATP_PRibTrfase_C"/>
</dbReference>
<organism evidence="3 4">
    <name type="scientific">Desulfovibrio psychrotolerans</name>
    <dbReference type="NCBI Taxonomy" id="415242"/>
    <lineage>
        <taxon>Bacteria</taxon>
        <taxon>Pseudomonadati</taxon>
        <taxon>Thermodesulfobacteriota</taxon>
        <taxon>Desulfovibrionia</taxon>
        <taxon>Desulfovibrionales</taxon>
        <taxon>Desulfovibrionaceae</taxon>
        <taxon>Desulfovibrio</taxon>
    </lineage>
</organism>
<comment type="similarity">
    <text evidence="1">Belongs to the CutA family.</text>
</comment>
<gene>
    <name evidence="3" type="ORF">DSM19430T_23030</name>
</gene>
<evidence type="ECO:0000256" key="1">
    <source>
        <dbReference type="ARBA" id="ARBA00010169"/>
    </source>
</evidence>